<keyword evidence="4 9" id="KW-0812">Transmembrane</keyword>
<evidence type="ECO:0000256" key="4">
    <source>
        <dbReference type="ARBA" id="ARBA00022692"/>
    </source>
</evidence>
<name>W9SDG7_9ROSA</name>
<evidence type="ECO:0000256" key="5">
    <source>
        <dbReference type="ARBA" id="ARBA00022989"/>
    </source>
</evidence>
<dbReference type="GO" id="GO:0016020">
    <property type="term" value="C:membrane"/>
    <property type="evidence" value="ECO:0007669"/>
    <property type="project" value="UniProtKB-SubCell"/>
</dbReference>
<keyword evidence="11" id="KW-1185">Reference proteome</keyword>
<dbReference type="InterPro" id="IPR020966">
    <property type="entry name" value="ALMT"/>
</dbReference>
<dbReference type="GO" id="GO:0034220">
    <property type="term" value="P:monoatomic ion transmembrane transport"/>
    <property type="evidence" value="ECO:0007669"/>
    <property type="project" value="UniProtKB-KW"/>
</dbReference>
<dbReference type="PANTHER" id="PTHR31086">
    <property type="entry name" value="ALUMINUM-ACTIVATED MALATE TRANSPORTER 10"/>
    <property type="match status" value="1"/>
</dbReference>
<keyword evidence="3" id="KW-0813">Transport</keyword>
<evidence type="ECO:0000256" key="6">
    <source>
        <dbReference type="ARBA" id="ARBA00023065"/>
    </source>
</evidence>
<keyword evidence="5 9" id="KW-1133">Transmembrane helix</keyword>
<dbReference type="GO" id="GO:0015743">
    <property type="term" value="P:malate transport"/>
    <property type="evidence" value="ECO:0007669"/>
    <property type="project" value="InterPro"/>
</dbReference>
<gene>
    <name evidence="10" type="ORF">L484_001463</name>
</gene>
<reference evidence="11" key="1">
    <citation type="submission" date="2013-01" db="EMBL/GenBank/DDBJ databases">
        <title>Draft Genome Sequence of a Mulberry Tree, Morus notabilis C.K. Schneid.</title>
        <authorList>
            <person name="He N."/>
            <person name="Zhao S."/>
        </authorList>
    </citation>
    <scope>NUCLEOTIDE SEQUENCE</scope>
</reference>
<sequence length="464" mass="51338">MACPSLESPGSSKSTVKSWARNLSVDQAVEIARKVKKHGKDDPRRVIHSLKVGLALMLISLFYYFRPGFGDEAMWAVLTVVVVFEFSVGATLGKGVNRMLATLLGGTLGVGAHHIATLGRETGEPIIVAFLVFFVAAVVSFLKFFPSLKARYDYGLTIFLLTFSLVSVSGYKDHQVIDMARKRLLTIIIGSATAIVICICICPVWIGEDLHNLIVGNIEKLGNFLQGFGDEYFHIPGNGQSTNSEKSFLEEYRSVLTTKSSEENMANLARWEPRHGQFSFHHPWKHYIKVGFLTRQCAYKIKALNGYMNSEIQTPIEIRRKIQEPCTKICTESGKALKELAAAMKKRIRSSSFSAHITNSKNAAENLKSLLKRYEWQDHDGDLLDIVPGAAVALVLIDVVKCIDDIAETVVELSSVARFKTEDATVVALEQPPSLLHRAIVQPQLGSEGSEHSVKLMDLLQKAC</sequence>
<feature type="transmembrane region" description="Helical" evidence="9">
    <location>
        <begin position="73"/>
        <end position="93"/>
    </location>
</feature>
<evidence type="ECO:0000256" key="2">
    <source>
        <dbReference type="ARBA" id="ARBA00007079"/>
    </source>
</evidence>
<evidence type="ECO:0000256" key="8">
    <source>
        <dbReference type="ARBA" id="ARBA00023303"/>
    </source>
</evidence>
<keyword evidence="8" id="KW-0407">Ion channel</keyword>
<protein>
    <submittedName>
        <fullName evidence="10">Aluminum-activated malate transporter 2</fullName>
    </submittedName>
</protein>
<accession>W9SDG7</accession>
<evidence type="ECO:0000313" key="10">
    <source>
        <dbReference type="EMBL" id="EXC36054.1"/>
    </source>
</evidence>
<dbReference type="EMBL" id="KE619604">
    <property type="protein sequence ID" value="EXC36054.1"/>
    <property type="molecule type" value="Genomic_DNA"/>
</dbReference>
<organism evidence="10 11">
    <name type="scientific">Morus notabilis</name>
    <dbReference type="NCBI Taxonomy" id="981085"/>
    <lineage>
        <taxon>Eukaryota</taxon>
        <taxon>Viridiplantae</taxon>
        <taxon>Streptophyta</taxon>
        <taxon>Embryophyta</taxon>
        <taxon>Tracheophyta</taxon>
        <taxon>Spermatophyta</taxon>
        <taxon>Magnoliopsida</taxon>
        <taxon>eudicotyledons</taxon>
        <taxon>Gunneridae</taxon>
        <taxon>Pentapetalae</taxon>
        <taxon>rosids</taxon>
        <taxon>fabids</taxon>
        <taxon>Rosales</taxon>
        <taxon>Moraceae</taxon>
        <taxon>Moreae</taxon>
        <taxon>Morus</taxon>
    </lineage>
</organism>
<evidence type="ECO:0000313" key="11">
    <source>
        <dbReference type="Proteomes" id="UP000030645"/>
    </source>
</evidence>
<evidence type="ECO:0000256" key="1">
    <source>
        <dbReference type="ARBA" id="ARBA00004141"/>
    </source>
</evidence>
<feature type="transmembrane region" description="Helical" evidence="9">
    <location>
        <begin position="152"/>
        <end position="171"/>
    </location>
</feature>
<dbReference type="OrthoDB" id="1186053at2759"/>
<feature type="transmembrane region" description="Helical" evidence="9">
    <location>
        <begin position="126"/>
        <end position="146"/>
    </location>
</feature>
<dbReference type="AlphaFoldDB" id="W9SDG7"/>
<dbReference type="STRING" id="981085.W9SDG7"/>
<comment type="subcellular location">
    <subcellularLocation>
        <location evidence="1">Membrane</location>
        <topology evidence="1">Multi-pass membrane protein</topology>
    </subcellularLocation>
</comment>
<dbReference type="KEGG" id="mnt:21385064"/>
<feature type="transmembrane region" description="Helical" evidence="9">
    <location>
        <begin position="183"/>
        <end position="206"/>
    </location>
</feature>
<comment type="similarity">
    <text evidence="2">Belongs to the aromatic acid exporter (TC 2.A.85) family.</text>
</comment>
<feature type="transmembrane region" description="Helical" evidence="9">
    <location>
        <begin position="46"/>
        <end position="66"/>
    </location>
</feature>
<evidence type="ECO:0000256" key="9">
    <source>
        <dbReference type="SAM" id="Phobius"/>
    </source>
</evidence>
<evidence type="ECO:0000256" key="7">
    <source>
        <dbReference type="ARBA" id="ARBA00023136"/>
    </source>
</evidence>
<dbReference type="eggNOG" id="KOG4711">
    <property type="taxonomic scope" value="Eukaryota"/>
</dbReference>
<keyword evidence="6" id="KW-0406">Ion transport</keyword>
<keyword evidence="7 9" id="KW-0472">Membrane</keyword>
<proteinExistence type="inferred from homology"/>
<dbReference type="Proteomes" id="UP000030645">
    <property type="component" value="Unassembled WGS sequence"/>
</dbReference>
<dbReference type="Pfam" id="PF11744">
    <property type="entry name" value="ALMT"/>
    <property type="match status" value="1"/>
</dbReference>
<evidence type="ECO:0000256" key="3">
    <source>
        <dbReference type="ARBA" id="ARBA00022448"/>
    </source>
</evidence>